<evidence type="ECO:0000256" key="2">
    <source>
        <dbReference type="ARBA" id="ARBA00012274"/>
    </source>
</evidence>
<keyword evidence="8" id="KW-1185">Reference proteome</keyword>
<protein>
    <recommendedName>
        <fullName evidence="2">ribonucleoside-diphosphate reductase</fullName>
        <ecNumber evidence="2">1.17.4.1</ecNumber>
    </recommendedName>
</protein>
<evidence type="ECO:0000313" key="8">
    <source>
        <dbReference type="Proteomes" id="UP001487305"/>
    </source>
</evidence>
<evidence type="ECO:0000256" key="3">
    <source>
        <dbReference type="ARBA" id="ARBA00022634"/>
    </source>
</evidence>
<dbReference type="EMBL" id="JBBNOP010000004">
    <property type="protein sequence ID" value="MEQ3362623.1"/>
    <property type="molecule type" value="Genomic_DNA"/>
</dbReference>
<dbReference type="EC" id="1.17.4.1" evidence="2"/>
<evidence type="ECO:0000313" key="7">
    <source>
        <dbReference type="EMBL" id="MEQ3362623.1"/>
    </source>
</evidence>
<dbReference type="InterPro" id="IPR023806">
    <property type="entry name" value="CHP03905"/>
</dbReference>
<comment type="caution">
    <text evidence="7">The sequence shown here is derived from an EMBL/GenBank/DDBJ whole genome shotgun (WGS) entry which is preliminary data.</text>
</comment>
<evidence type="ECO:0000256" key="1">
    <source>
        <dbReference type="ARBA" id="ARBA00007405"/>
    </source>
</evidence>
<reference evidence="7 8" key="1">
    <citation type="submission" date="2024-04" db="EMBL/GenBank/DDBJ databases">
        <title>Human intestinal bacterial collection.</title>
        <authorList>
            <person name="Pauvert C."/>
            <person name="Hitch T.C.A."/>
            <person name="Clavel T."/>
        </authorList>
    </citation>
    <scope>NUCLEOTIDE SEQUENCE [LARGE SCALE GENOMIC DNA]</scope>
    <source>
        <strain evidence="7 8">CLA-KB-H42</strain>
    </source>
</reference>
<dbReference type="RefSeq" id="WP_102374635.1">
    <property type="nucleotide sequence ID" value="NZ_DBFADM010000007.1"/>
</dbReference>
<comment type="catalytic activity">
    <reaction evidence="5">
        <text>a 2'-deoxyribonucleoside 5'-diphosphate + [thioredoxin]-disulfide + H2O = a ribonucleoside 5'-diphosphate + [thioredoxin]-dithiol</text>
        <dbReference type="Rhea" id="RHEA:23252"/>
        <dbReference type="Rhea" id="RHEA-COMP:10698"/>
        <dbReference type="Rhea" id="RHEA-COMP:10700"/>
        <dbReference type="ChEBI" id="CHEBI:15377"/>
        <dbReference type="ChEBI" id="CHEBI:29950"/>
        <dbReference type="ChEBI" id="CHEBI:50058"/>
        <dbReference type="ChEBI" id="CHEBI:57930"/>
        <dbReference type="ChEBI" id="CHEBI:73316"/>
        <dbReference type="EC" id="1.17.4.1"/>
    </reaction>
</comment>
<keyword evidence="4" id="KW-0547">Nucleotide-binding</keyword>
<dbReference type="Pfam" id="PF12637">
    <property type="entry name" value="TSCPD"/>
    <property type="match status" value="1"/>
</dbReference>
<comment type="similarity">
    <text evidence="1">Belongs to the ribonucleoside diphosphate reductase class-2 family.</text>
</comment>
<proteinExistence type="inferred from homology"/>
<name>A0ABV1JC07_9ACTN</name>
<feature type="domain" description="TSCPD" evidence="6">
    <location>
        <begin position="4"/>
        <end position="78"/>
    </location>
</feature>
<gene>
    <name evidence="7" type="ORF">AAA083_06510</name>
</gene>
<keyword evidence="3" id="KW-0237">DNA synthesis</keyword>
<evidence type="ECO:0000256" key="4">
    <source>
        <dbReference type="ARBA" id="ARBA00022741"/>
    </source>
</evidence>
<dbReference type="InterPro" id="IPR024434">
    <property type="entry name" value="TSCPD_dom"/>
</dbReference>
<accession>A0ABV1JC07</accession>
<organism evidence="7 8">
    <name type="scientific">Raoultibacter massiliensis</name>
    <dbReference type="NCBI Taxonomy" id="1852371"/>
    <lineage>
        <taxon>Bacteria</taxon>
        <taxon>Bacillati</taxon>
        <taxon>Actinomycetota</taxon>
        <taxon>Coriobacteriia</taxon>
        <taxon>Eggerthellales</taxon>
        <taxon>Eggerthellaceae</taxon>
        <taxon>Raoultibacter</taxon>
    </lineage>
</organism>
<dbReference type="NCBIfam" id="TIGR03905">
    <property type="entry name" value="TIGR03905_4_Cys"/>
    <property type="match status" value="1"/>
</dbReference>
<dbReference type="Proteomes" id="UP001487305">
    <property type="component" value="Unassembled WGS sequence"/>
</dbReference>
<evidence type="ECO:0000256" key="5">
    <source>
        <dbReference type="ARBA" id="ARBA00047754"/>
    </source>
</evidence>
<evidence type="ECO:0000259" key="6">
    <source>
        <dbReference type="Pfam" id="PF12637"/>
    </source>
</evidence>
<sequence length="81" mass="8732">MYTYIPQGVCPRAINIELSGDTVSHVDFEGGCNGNLKAISKVVEGMTIDEVAELFEGNTCGRKPTSCVDQLVRGLRKAQEA</sequence>